<gene>
    <name evidence="2" type="ORF">EJ03DRAFT_368410</name>
</gene>
<evidence type="ECO:0000313" key="3">
    <source>
        <dbReference type="Proteomes" id="UP000799436"/>
    </source>
</evidence>
<dbReference type="SUPFAM" id="SSF56112">
    <property type="entry name" value="Protein kinase-like (PK-like)"/>
    <property type="match status" value="1"/>
</dbReference>
<evidence type="ECO:0000313" key="2">
    <source>
        <dbReference type="EMBL" id="KAF2765801.1"/>
    </source>
</evidence>
<dbReference type="InterPro" id="IPR011009">
    <property type="entry name" value="Kinase-like_dom_sf"/>
</dbReference>
<dbReference type="PROSITE" id="PS50011">
    <property type="entry name" value="PROTEIN_KINASE_DOM"/>
    <property type="match status" value="1"/>
</dbReference>
<accession>A0A6G1KYS7</accession>
<dbReference type="AlphaFoldDB" id="A0A6G1KYS7"/>
<organism evidence="2 3">
    <name type="scientific">Teratosphaeria nubilosa</name>
    <dbReference type="NCBI Taxonomy" id="161662"/>
    <lineage>
        <taxon>Eukaryota</taxon>
        <taxon>Fungi</taxon>
        <taxon>Dikarya</taxon>
        <taxon>Ascomycota</taxon>
        <taxon>Pezizomycotina</taxon>
        <taxon>Dothideomycetes</taxon>
        <taxon>Dothideomycetidae</taxon>
        <taxon>Mycosphaerellales</taxon>
        <taxon>Teratosphaeriaceae</taxon>
        <taxon>Teratosphaeria</taxon>
    </lineage>
</organism>
<evidence type="ECO:0000259" key="1">
    <source>
        <dbReference type="PROSITE" id="PS50011"/>
    </source>
</evidence>
<keyword evidence="3" id="KW-1185">Reference proteome</keyword>
<dbReference type="EMBL" id="ML995883">
    <property type="protein sequence ID" value="KAF2765801.1"/>
    <property type="molecule type" value="Genomic_DNA"/>
</dbReference>
<name>A0A6G1KYS7_9PEZI</name>
<dbReference type="Proteomes" id="UP000799436">
    <property type="component" value="Unassembled WGS sequence"/>
</dbReference>
<protein>
    <recommendedName>
        <fullName evidence="1">Protein kinase domain-containing protein</fullName>
    </recommendedName>
</protein>
<dbReference type="GO" id="GO:0005524">
    <property type="term" value="F:ATP binding"/>
    <property type="evidence" value="ECO:0007669"/>
    <property type="project" value="InterPro"/>
</dbReference>
<dbReference type="InterPro" id="IPR000719">
    <property type="entry name" value="Prot_kinase_dom"/>
</dbReference>
<dbReference type="Gene3D" id="1.10.510.10">
    <property type="entry name" value="Transferase(Phosphotransferase) domain 1"/>
    <property type="match status" value="1"/>
</dbReference>
<sequence>MDPRKDACTANRFVRTLGAGKNGVVELSIPWAALYSIVHECRLHHFDSGLDTRAAIAERLAVEVQATKIAEVASEVESEDEVEFVNGARLENEDESTKIAKLVSSMNAEVKVLTLFKDRHEHPNVVHVVDSGKGWYTMLPVGSRTLKELMKAWNDTDQSPPKALAYHIAAELGKALLYLHFGYVSGNGCLPDWRHVTHNDLHDANIMLYQSSASSQKKVGNYPTLFLLDLGHAEVFDFSQPYPPSNLKALKRVFRKHRHEDLEKAMSALQKFADSYEDQEFQQAIEQVKEVERGESTAAQCKALRQFAKSMEDGRDRIFQDLSPEWAKFFATPGLTGLEVDDVLNAIDIFG</sequence>
<feature type="domain" description="Protein kinase" evidence="1">
    <location>
        <begin position="11"/>
        <end position="351"/>
    </location>
</feature>
<reference evidence="2" key="1">
    <citation type="journal article" date="2020" name="Stud. Mycol.">
        <title>101 Dothideomycetes genomes: a test case for predicting lifestyles and emergence of pathogens.</title>
        <authorList>
            <person name="Haridas S."/>
            <person name="Albert R."/>
            <person name="Binder M."/>
            <person name="Bloem J."/>
            <person name="Labutti K."/>
            <person name="Salamov A."/>
            <person name="Andreopoulos B."/>
            <person name="Baker S."/>
            <person name="Barry K."/>
            <person name="Bills G."/>
            <person name="Bluhm B."/>
            <person name="Cannon C."/>
            <person name="Castanera R."/>
            <person name="Culley D."/>
            <person name="Daum C."/>
            <person name="Ezra D."/>
            <person name="Gonzalez J."/>
            <person name="Henrissat B."/>
            <person name="Kuo A."/>
            <person name="Liang C."/>
            <person name="Lipzen A."/>
            <person name="Lutzoni F."/>
            <person name="Magnuson J."/>
            <person name="Mondo S."/>
            <person name="Nolan M."/>
            <person name="Ohm R."/>
            <person name="Pangilinan J."/>
            <person name="Park H.-J."/>
            <person name="Ramirez L."/>
            <person name="Alfaro M."/>
            <person name="Sun H."/>
            <person name="Tritt A."/>
            <person name="Yoshinaga Y."/>
            <person name="Zwiers L.-H."/>
            <person name="Turgeon B."/>
            <person name="Goodwin S."/>
            <person name="Spatafora J."/>
            <person name="Crous P."/>
            <person name="Grigoriev I."/>
        </authorList>
    </citation>
    <scope>NUCLEOTIDE SEQUENCE</scope>
    <source>
        <strain evidence="2">CBS 116005</strain>
    </source>
</reference>
<dbReference type="GO" id="GO:0004672">
    <property type="term" value="F:protein kinase activity"/>
    <property type="evidence" value="ECO:0007669"/>
    <property type="project" value="InterPro"/>
</dbReference>
<proteinExistence type="predicted"/>